<evidence type="ECO:0000313" key="1">
    <source>
        <dbReference type="EMBL" id="OAK55091.1"/>
    </source>
</evidence>
<dbReference type="InterPro" id="IPR009225">
    <property type="entry name" value="Phage_head_completion_GpL"/>
</dbReference>
<dbReference type="Pfam" id="PF05926">
    <property type="entry name" value="Phage_GPL"/>
    <property type="match status" value="1"/>
</dbReference>
<protein>
    <recommendedName>
        <fullName evidence="3">Head completion/stabilization protein</fullName>
    </recommendedName>
</protein>
<dbReference type="RefSeq" id="WP_081271653.1">
    <property type="nucleotide sequence ID" value="NZ_LVHG01000106.1"/>
</dbReference>
<dbReference type="EMBL" id="LVHG01000106">
    <property type="protein sequence ID" value="OAK55091.1"/>
    <property type="molecule type" value="Genomic_DNA"/>
</dbReference>
<evidence type="ECO:0008006" key="3">
    <source>
        <dbReference type="Google" id="ProtNLM"/>
    </source>
</evidence>
<accession>A0AA91I7K4</accession>
<name>A0AA91I7K4_VARPD</name>
<sequence length="156" mass="17361">MNFLGNPPTPTAADEATLANDGWFPDIDLSMLRATARLDGTVTPDRLRHSAVQGVLSVNRELGRYKDAQRAQGREKLDDVPAPQVDGKSAQVVLYLRAVYCSVQADLVERYRDYDTTGAGDKAADKLELRADDLRRDVRWAISDFLGIRRTTVELI</sequence>
<proteinExistence type="predicted"/>
<organism evidence="1 2">
    <name type="scientific">Variovorax paradoxus</name>
    <dbReference type="NCBI Taxonomy" id="34073"/>
    <lineage>
        <taxon>Bacteria</taxon>
        <taxon>Pseudomonadati</taxon>
        <taxon>Pseudomonadota</taxon>
        <taxon>Betaproteobacteria</taxon>
        <taxon>Burkholderiales</taxon>
        <taxon>Comamonadaceae</taxon>
        <taxon>Variovorax</taxon>
    </lineage>
</organism>
<dbReference type="Proteomes" id="UP000077852">
    <property type="component" value="Unassembled WGS sequence"/>
</dbReference>
<dbReference type="AlphaFoldDB" id="A0AA91I7K4"/>
<comment type="caution">
    <text evidence="1">The sequence shown here is derived from an EMBL/GenBank/DDBJ whole genome shotgun (WGS) entry which is preliminary data.</text>
</comment>
<gene>
    <name evidence="1" type="ORF">A3K87_04475</name>
</gene>
<reference evidence="1 2" key="1">
    <citation type="submission" date="2016-03" db="EMBL/GenBank/DDBJ databases">
        <title>Genome sequence of Variovorax paradoxus KB5.</title>
        <authorList>
            <person name="Jeong H."/>
            <person name="Hong C.E."/>
            <person name="Jo S.H."/>
            <person name="Park J.M."/>
        </authorList>
    </citation>
    <scope>NUCLEOTIDE SEQUENCE [LARGE SCALE GENOMIC DNA]</scope>
    <source>
        <strain evidence="1 2">KB5</strain>
    </source>
</reference>
<evidence type="ECO:0000313" key="2">
    <source>
        <dbReference type="Proteomes" id="UP000077852"/>
    </source>
</evidence>